<dbReference type="SUPFAM" id="SSF49373">
    <property type="entry name" value="Invasin/intimin cell-adhesion fragments"/>
    <property type="match status" value="1"/>
</dbReference>
<dbReference type="InterPro" id="IPR008964">
    <property type="entry name" value="Invasin/intimin_cell_adhesion"/>
</dbReference>
<evidence type="ECO:0008006" key="4">
    <source>
        <dbReference type="Google" id="ProtNLM"/>
    </source>
</evidence>
<protein>
    <recommendedName>
        <fullName evidence="4">BIG2 domain-containing protein</fullName>
    </recommendedName>
</protein>
<dbReference type="InParanoid" id="A0A6G9I989"/>
<organism evidence="2 3">
    <name type="scientific">Zophobihabitans entericus</name>
    <dbReference type="NCBI Taxonomy" id="1635327"/>
    <lineage>
        <taxon>Bacteria</taxon>
        <taxon>Pseudomonadati</taxon>
        <taxon>Pseudomonadota</taxon>
        <taxon>Gammaproteobacteria</taxon>
        <taxon>Orbales</taxon>
        <taxon>Orbaceae</taxon>
        <taxon>Zophobihabitans</taxon>
    </lineage>
</organism>
<evidence type="ECO:0000256" key="1">
    <source>
        <dbReference type="SAM" id="SignalP"/>
    </source>
</evidence>
<sequence length="423" mass="45178">MSFLRAGNVVVFLLFSLPFSSFAAIQARTAMTIQGHAPTLQDIPENNLSFSVDGGTTFYSDALNNVPMVLSKDLRFDEFVTQSLNDESYYDSDGDVKLSTGSVESLPAIPTITWIDNAGRTVSPADYSKGIGCAGYEAPFKLMIVADNVTVKSEYGDSRVNNLGTLSKQYEINPSTGICSVKPNQLIVQPSQQWMGFDGSAWVWNSGVATVDGGGYSADFDPVAGFKTVPTVSSSTFPTTGFPKARFQLAMSGGSSFYTFSVLNASPAGSVTVDSAGTVVLESKPAGNVTIRAVSGSNIHDYTFKINLWAVPTGTSATYPNAVTLCGAESNLLTRAELTNSPAKTAPMNWPYAPNYMTRSIGEGLASEWGLLSSVYYPGSLWGAPTLWTSDLHKTNYWFFVFVADGRVSYATSGYNGGVVCRG</sequence>
<feature type="signal peptide" evidence="1">
    <location>
        <begin position="1"/>
        <end position="23"/>
    </location>
</feature>
<dbReference type="Gene3D" id="2.60.40.1080">
    <property type="match status" value="1"/>
</dbReference>
<dbReference type="AlphaFoldDB" id="A0A6G9I989"/>
<keyword evidence="1" id="KW-0732">Signal</keyword>
<proteinExistence type="predicted"/>
<name>A0A6G9I989_9GAMM</name>
<dbReference type="KEGG" id="orb:IPMB12_03265"/>
<evidence type="ECO:0000313" key="2">
    <source>
        <dbReference type="EMBL" id="QIQ20788.1"/>
    </source>
</evidence>
<dbReference type="EMBL" id="CP050253">
    <property type="protein sequence ID" value="QIQ20788.1"/>
    <property type="molecule type" value="Genomic_DNA"/>
</dbReference>
<dbReference type="RefSeq" id="WP_166914919.1">
    <property type="nucleotide sequence ID" value="NZ_CP050253.1"/>
</dbReference>
<dbReference type="Proteomes" id="UP000501168">
    <property type="component" value="Chromosome"/>
</dbReference>
<evidence type="ECO:0000313" key="3">
    <source>
        <dbReference type="Proteomes" id="UP000501168"/>
    </source>
</evidence>
<gene>
    <name evidence="2" type="ORF">IPMB12_03265</name>
</gene>
<keyword evidence="3" id="KW-1185">Reference proteome</keyword>
<accession>A0A6G9I989</accession>
<feature type="chain" id="PRO_5026027339" description="BIG2 domain-containing protein" evidence="1">
    <location>
        <begin position="24"/>
        <end position="423"/>
    </location>
</feature>
<reference evidence="2 3" key="1">
    <citation type="submission" date="2020-03" db="EMBL/GenBank/DDBJ databases">
        <title>Complete genome sequence of Orbus sp. IPMB12 (BCRC 80908).</title>
        <authorList>
            <person name="Lo W.-S."/>
            <person name="Chang T.-H."/>
            <person name="Kuo C.-H."/>
        </authorList>
    </citation>
    <scope>NUCLEOTIDE SEQUENCE [LARGE SCALE GENOMIC DNA]</scope>
    <source>
        <strain evidence="2 3">IPMB12</strain>
    </source>
</reference>